<gene>
    <name evidence="2" type="ORF">SAMN02745116_01450</name>
</gene>
<dbReference type="PANTHER" id="PTHR40076">
    <property type="entry name" value="MEMBRANE PROTEIN-RELATED"/>
    <property type="match status" value="1"/>
</dbReference>
<dbReference type="Proteomes" id="UP000190328">
    <property type="component" value="Unassembled WGS sequence"/>
</dbReference>
<keyword evidence="3" id="KW-1185">Reference proteome</keyword>
<keyword evidence="1" id="KW-1133">Transmembrane helix</keyword>
<dbReference type="RefSeq" id="WP_078807386.1">
    <property type="nucleotide sequence ID" value="NZ_FUXI01000015.1"/>
</dbReference>
<evidence type="ECO:0000256" key="1">
    <source>
        <dbReference type="SAM" id="Phobius"/>
    </source>
</evidence>
<sequence length="259" mass="29305">MISANKTRKAAWENLRFSYWKIFLLNIIPVGLNFIASMLFSLPFILGAIALGTTQKALHTNGTDLIVGFLQFFVDIPIFLLSIAVSGCVLTLSRQNIDKFNPFKELFNRIKPPYLKGIIITNILMGLLLLSWTIVPFIIVLIVVSFVGGETFFTFLFALATFIVGIWKICQYSQAIFLMYDIIEKNGKLDSSMQAITLSKELMKGHIWDFIRLQLSFIGWGLLALLTCGIGAIFLVPYTDMANAEFYRALNREDEELSF</sequence>
<dbReference type="OrthoDB" id="9784844at2"/>
<evidence type="ECO:0000313" key="2">
    <source>
        <dbReference type="EMBL" id="SJZ79445.1"/>
    </source>
</evidence>
<evidence type="ECO:0000313" key="3">
    <source>
        <dbReference type="Proteomes" id="UP000190328"/>
    </source>
</evidence>
<evidence type="ECO:0008006" key="4">
    <source>
        <dbReference type="Google" id="ProtNLM"/>
    </source>
</evidence>
<feature type="transmembrane region" description="Helical" evidence="1">
    <location>
        <begin position="69"/>
        <end position="92"/>
    </location>
</feature>
<feature type="transmembrane region" description="Helical" evidence="1">
    <location>
        <begin position="23"/>
        <end position="49"/>
    </location>
</feature>
<feature type="transmembrane region" description="Helical" evidence="1">
    <location>
        <begin position="217"/>
        <end position="238"/>
    </location>
</feature>
<dbReference type="STRING" id="263852.SAMN02745116_01450"/>
<proteinExistence type="predicted"/>
<feature type="transmembrane region" description="Helical" evidence="1">
    <location>
        <begin position="113"/>
        <end position="146"/>
    </location>
</feature>
<keyword evidence="1" id="KW-0812">Transmembrane</keyword>
<dbReference type="EMBL" id="FUXI01000015">
    <property type="protein sequence ID" value="SJZ79445.1"/>
    <property type="molecule type" value="Genomic_DNA"/>
</dbReference>
<keyword evidence="1" id="KW-0472">Membrane</keyword>
<protein>
    <recommendedName>
        <fullName evidence="4">DUF975 family protein</fullName>
    </recommendedName>
</protein>
<dbReference type="Pfam" id="PF06161">
    <property type="entry name" value="DUF975"/>
    <property type="match status" value="1"/>
</dbReference>
<name>A0A1T4NJZ5_9ENTE</name>
<reference evidence="2 3" key="1">
    <citation type="submission" date="2017-02" db="EMBL/GenBank/DDBJ databases">
        <authorList>
            <person name="Peterson S.W."/>
        </authorList>
    </citation>
    <scope>NUCLEOTIDE SEQUENCE [LARGE SCALE GENOMIC DNA]</scope>
    <source>
        <strain evidence="2 3">ATCC BAA-1030</strain>
    </source>
</reference>
<dbReference type="InterPro" id="IPR010380">
    <property type="entry name" value="DUF975"/>
</dbReference>
<dbReference type="PANTHER" id="PTHR40076:SF1">
    <property type="entry name" value="MEMBRANE PROTEIN"/>
    <property type="match status" value="1"/>
</dbReference>
<organism evidence="2 3">
    <name type="scientific">Pilibacter termitis</name>
    <dbReference type="NCBI Taxonomy" id="263852"/>
    <lineage>
        <taxon>Bacteria</taxon>
        <taxon>Bacillati</taxon>
        <taxon>Bacillota</taxon>
        <taxon>Bacilli</taxon>
        <taxon>Lactobacillales</taxon>
        <taxon>Enterococcaceae</taxon>
        <taxon>Pilibacter</taxon>
    </lineage>
</organism>
<accession>A0A1T4NJZ5</accession>
<feature type="transmembrane region" description="Helical" evidence="1">
    <location>
        <begin position="152"/>
        <end position="170"/>
    </location>
</feature>
<dbReference type="AlphaFoldDB" id="A0A1T4NJZ5"/>